<accession>A0A015JB22</accession>
<evidence type="ECO:0000313" key="3">
    <source>
        <dbReference type="Proteomes" id="UP000022910"/>
    </source>
</evidence>
<proteinExistence type="predicted"/>
<dbReference type="OrthoDB" id="2438054at2759"/>
<reference evidence="2 3" key="1">
    <citation type="submission" date="2014-02" db="EMBL/GenBank/DDBJ databases">
        <title>Single nucleus genome sequencing reveals high similarity among nuclei of an endomycorrhizal fungus.</title>
        <authorList>
            <person name="Lin K."/>
            <person name="Geurts R."/>
            <person name="Zhang Z."/>
            <person name="Limpens E."/>
            <person name="Saunders D.G."/>
            <person name="Mu D."/>
            <person name="Pang E."/>
            <person name="Cao H."/>
            <person name="Cha H."/>
            <person name="Lin T."/>
            <person name="Zhou Q."/>
            <person name="Shang Y."/>
            <person name="Li Y."/>
            <person name="Ivanov S."/>
            <person name="Sharma T."/>
            <person name="Velzen R.V."/>
            <person name="Ruijter N.D."/>
            <person name="Aanen D.K."/>
            <person name="Win J."/>
            <person name="Kamoun S."/>
            <person name="Bisseling T."/>
            <person name="Huang S."/>
        </authorList>
    </citation>
    <scope>NUCLEOTIDE SEQUENCE [LARGE SCALE GENOMIC DNA]</scope>
    <source>
        <strain evidence="3">DAOM197198w</strain>
    </source>
</reference>
<sequence>MPPKKTTRGQKKKQNVIPIDEDEISDPSIPKENQEPETDLNKKPSTKRRGRKRKDPVNDNKSTNDADRQTVSPNTKTVASTSKTTTKRRRTTAAINEILNEDVGIREPAATAIAELTPINKLLELSDDDVLSEDEVQFNKNSADIEREPLTPITNDSNRIYNNILLDGMDESGNVDRIRNNDSYRSNEIHEPRSRLHYNTTPGPNHPREFNDDVFRLNPQKVFHLNTPFFTNDHSDARSTFQTSESTLPASFCDMGNIHQICSWLCANLSILLLAYNLYLSMQTPVATSFNLVTPNVNSATLATGILQALRQEDRTKANRDFLEELKCLFLRARGPEKSAFEELVRQVFNYDLNSAEGIECLRAASRNFSDFRNKFLDNIEEAVTIFKKKRVEENENIRHLEGHEINLFINENLMLNILQRWLSATNMTELKANHSLRTLQKFVQRAFVVNYNSRDVDATKALDKMTKNIAVPSRNGKNIASRLQL</sequence>
<dbReference type="Proteomes" id="UP000022910">
    <property type="component" value="Unassembled WGS sequence"/>
</dbReference>
<dbReference type="HOGENOM" id="CLU_052710_0_0_1"/>
<feature type="compositionally biased region" description="Basic residues" evidence="1">
    <location>
        <begin position="44"/>
        <end position="54"/>
    </location>
</feature>
<evidence type="ECO:0000313" key="2">
    <source>
        <dbReference type="EMBL" id="EXX64090.1"/>
    </source>
</evidence>
<protein>
    <submittedName>
        <fullName evidence="2">Uncharacterized protein</fullName>
    </submittedName>
</protein>
<comment type="caution">
    <text evidence="2">The sequence shown here is derived from an EMBL/GenBank/DDBJ whole genome shotgun (WGS) entry which is preliminary data.</text>
</comment>
<feature type="compositionally biased region" description="Low complexity" evidence="1">
    <location>
        <begin position="75"/>
        <end position="84"/>
    </location>
</feature>
<evidence type="ECO:0000256" key="1">
    <source>
        <dbReference type="SAM" id="MobiDB-lite"/>
    </source>
</evidence>
<dbReference type="AlphaFoldDB" id="A0A015JB22"/>
<feature type="compositionally biased region" description="Basic residues" evidence="1">
    <location>
        <begin position="1"/>
        <end position="14"/>
    </location>
</feature>
<name>A0A015JB22_RHIIW</name>
<feature type="region of interest" description="Disordered" evidence="1">
    <location>
        <begin position="1"/>
        <end position="89"/>
    </location>
</feature>
<dbReference type="EMBL" id="JEMT01023646">
    <property type="protein sequence ID" value="EXX64090.1"/>
    <property type="molecule type" value="Genomic_DNA"/>
</dbReference>
<gene>
    <name evidence="2" type="ORF">RirG_146110</name>
</gene>
<keyword evidence="3" id="KW-1185">Reference proteome</keyword>
<feature type="compositionally biased region" description="Basic and acidic residues" evidence="1">
    <location>
        <begin position="55"/>
        <end position="68"/>
    </location>
</feature>
<organism evidence="2 3">
    <name type="scientific">Rhizophagus irregularis (strain DAOM 197198w)</name>
    <name type="common">Glomus intraradices</name>
    <dbReference type="NCBI Taxonomy" id="1432141"/>
    <lineage>
        <taxon>Eukaryota</taxon>
        <taxon>Fungi</taxon>
        <taxon>Fungi incertae sedis</taxon>
        <taxon>Mucoromycota</taxon>
        <taxon>Glomeromycotina</taxon>
        <taxon>Glomeromycetes</taxon>
        <taxon>Glomerales</taxon>
        <taxon>Glomeraceae</taxon>
        <taxon>Rhizophagus</taxon>
    </lineage>
</organism>